<proteinExistence type="predicted"/>
<reference evidence="2" key="1">
    <citation type="submission" date="2018-08" db="EMBL/GenBank/DDBJ databases">
        <authorList>
            <person name="Jin W."/>
            <person name="Wang H."/>
            <person name="Yang Y."/>
            <person name="Li M."/>
            <person name="Liu J."/>
        </authorList>
    </citation>
    <scope>NUCLEOTIDE SEQUENCE</scope>
    <source>
        <strain evidence="2">AESS21</strain>
    </source>
</reference>
<evidence type="ECO:0000259" key="1">
    <source>
        <dbReference type="PROSITE" id="PS51725"/>
    </source>
</evidence>
<feature type="domain" description="ABM" evidence="1">
    <location>
        <begin position="4"/>
        <end position="94"/>
    </location>
</feature>
<dbReference type="InterPro" id="IPR007138">
    <property type="entry name" value="ABM_dom"/>
</dbReference>
<dbReference type="PROSITE" id="PS51725">
    <property type="entry name" value="ABM"/>
    <property type="match status" value="1"/>
</dbReference>
<gene>
    <name evidence="2" type="ORF">DYI23_00530</name>
</gene>
<dbReference type="InterPro" id="IPR050744">
    <property type="entry name" value="AI-2_Isomerase_LsrG"/>
</dbReference>
<reference evidence="2" key="2">
    <citation type="journal article" date="2021" name="Microorganisms">
        <title>Bacterial Dimethylsulfoniopropionate Biosynthesis in the East China Sea.</title>
        <authorList>
            <person name="Liu J."/>
            <person name="Zhang Y."/>
            <person name="Liu J."/>
            <person name="Zhong H."/>
            <person name="Williams B.T."/>
            <person name="Zheng Y."/>
            <person name="Curson A.R.J."/>
            <person name="Sun C."/>
            <person name="Sun H."/>
            <person name="Song D."/>
            <person name="Wagner Mackenzie B."/>
            <person name="Bermejo Martinez A."/>
            <person name="Todd J.D."/>
            <person name="Zhang X.H."/>
        </authorList>
    </citation>
    <scope>NUCLEOTIDE SEQUENCE</scope>
    <source>
        <strain evidence="2">AESS21</strain>
    </source>
</reference>
<dbReference type="Proteomes" id="UP000705379">
    <property type="component" value="Unassembled WGS sequence"/>
</dbReference>
<evidence type="ECO:0000313" key="3">
    <source>
        <dbReference type="Proteomes" id="UP000705379"/>
    </source>
</evidence>
<dbReference type="EMBL" id="QTKU01000001">
    <property type="protein sequence ID" value="MBS8258688.1"/>
    <property type="molecule type" value="Genomic_DNA"/>
</dbReference>
<keyword evidence="2" id="KW-0503">Monooxygenase</keyword>
<sequence length="103" mass="11552">METLWVSAGIELTPGTDAAIAEQALQLLMEQTSREPGCILFEIRQQKEDPSKFTLWECWVNQAALTAHFEAQHTLDYLAKNYTQVAYIEKLGKIGAHRTAANS</sequence>
<dbReference type="InterPro" id="IPR011008">
    <property type="entry name" value="Dimeric_a/b-barrel"/>
</dbReference>
<dbReference type="Gene3D" id="3.30.70.100">
    <property type="match status" value="1"/>
</dbReference>
<evidence type="ECO:0000313" key="2">
    <source>
        <dbReference type="EMBL" id="MBS8258688.1"/>
    </source>
</evidence>
<dbReference type="SUPFAM" id="SSF54909">
    <property type="entry name" value="Dimeric alpha+beta barrel"/>
    <property type="match status" value="1"/>
</dbReference>
<name>A0A944C6X8_9HYPH</name>
<dbReference type="RefSeq" id="WP_213214462.1">
    <property type="nucleotide sequence ID" value="NZ_QTKU01000001.1"/>
</dbReference>
<dbReference type="GO" id="GO:0004497">
    <property type="term" value="F:monooxygenase activity"/>
    <property type="evidence" value="ECO:0007669"/>
    <property type="project" value="UniProtKB-KW"/>
</dbReference>
<accession>A0A944C6X8</accession>
<protein>
    <submittedName>
        <fullName evidence="2">Antibiotic biosynthesis monooxygenase</fullName>
    </submittedName>
</protein>
<organism evidence="2 3">
    <name type="scientific">Roseibium polysiphoniae</name>
    <dbReference type="NCBI Taxonomy" id="2571221"/>
    <lineage>
        <taxon>Bacteria</taxon>
        <taxon>Pseudomonadati</taxon>
        <taxon>Pseudomonadota</taxon>
        <taxon>Alphaproteobacteria</taxon>
        <taxon>Hyphomicrobiales</taxon>
        <taxon>Stappiaceae</taxon>
        <taxon>Roseibium</taxon>
    </lineage>
</organism>
<comment type="caution">
    <text evidence="2">The sequence shown here is derived from an EMBL/GenBank/DDBJ whole genome shotgun (WGS) entry which is preliminary data.</text>
</comment>
<dbReference type="PANTHER" id="PTHR33336:SF15">
    <property type="entry name" value="ABM DOMAIN-CONTAINING PROTEIN"/>
    <property type="match status" value="1"/>
</dbReference>
<dbReference type="AlphaFoldDB" id="A0A944C6X8"/>
<dbReference type="Pfam" id="PF03992">
    <property type="entry name" value="ABM"/>
    <property type="match status" value="1"/>
</dbReference>
<dbReference type="PANTHER" id="PTHR33336">
    <property type="entry name" value="QUINOL MONOOXYGENASE YGIN-RELATED"/>
    <property type="match status" value="1"/>
</dbReference>
<keyword evidence="2" id="KW-0560">Oxidoreductase</keyword>